<organism evidence="2 3">
    <name type="scientific">Funneliformis geosporum</name>
    <dbReference type="NCBI Taxonomy" id="1117311"/>
    <lineage>
        <taxon>Eukaryota</taxon>
        <taxon>Fungi</taxon>
        <taxon>Fungi incertae sedis</taxon>
        <taxon>Mucoromycota</taxon>
        <taxon>Glomeromycotina</taxon>
        <taxon>Glomeromycetes</taxon>
        <taxon>Glomerales</taxon>
        <taxon>Glomeraceae</taxon>
        <taxon>Funneliformis</taxon>
    </lineage>
</organism>
<gene>
    <name evidence="2" type="ORF">FWILDA_LOCUS11777</name>
</gene>
<dbReference type="OrthoDB" id="2423255at2759"/>
<dbReference type="InterPro" id="IPR019219">
    <property type="entry name" value="DUF2130"/>
</dbReference>
<evidence type="ECO:0000313" key="3">
    <source>
        <dbReference type="Proteomes" id="UP001153678"/>
    </source>
</evidence>
<protein>
    <submittedName>
        <fullName evidence="2">17328_t:CDS:1</fullName>
    </submittedName>
</protein>
<sequence length="286" mass="34007">MNMQETNKPSSEIITAMPITPGEINQIRKIYKLDFPCPHCKEKINDDHFGQEQRVFQLIDEKLKEIIEKHLNLQKNYLRNEFIEEIKKNRIYEDFPEIKQLKQNVEKLKNQVIEANSSEYVEGLSRVRELKGENEKLREQNQMLQHLSKKGGQEKGKEFENNEWIAKLEKDMETHRADYGFIVATCENDKPIRPLDTRKKIYISGDNINIFIVAKIMRELLITKCNFETLVKSDEKEQKLKKLKDWIEYKLPRYISILEDELNNQEKEADIIIREAGKIKKSKERI</sequence>
<dbReference type="Proteomes" id="UP001153678">
    <property type="component" value="Unassembled WGS sequence"/>
</dbReference>
<dbReference type="AlphaFoldDB" id="A0A9W4SY34"/>
<feature type="coiled-coil region" evidence="1">
    <location>
        <begin position="98"/>
        <end position="150"/>
    </location>
</feature>
<accession>A0A9W4SY34</accession>
<evidence type="ECO:0000256" key="1">
    <source>
        <dbReference type="SAM" id="Coils"/>
    </source>
</evidence>
<evidence type="ECO:0000313" key="2">
    <source>
        <dbReference type="EMBL" id="CAI2184838.1"/>
    </source>
</evidence>
<reference evidence="2" key="1">
    <citation type="submission" date="2022-08" db="EMBL/GenBank/DDBJ databases">
        <authorList>
            <person name="Kallberg Y."/>
            <person name="Tangrot J."/>
            <person name="Rosling A."/>
        </authorList>
    </citation>
    <scope>NUCLEOTIDE SEQUENCE</scope>
    <source>
        <strain evidence="2">Wild A</strain>
    </source>
</reference>
<keyword evidence="3" id="KW-1185">Reference proteome</keyword>
<keyword evidence="1" id="KW-0175">Coiled coil</keyword>
<comment type="caution">
    <text evidence="2">The sequence shown here is derived from an EMBL/GenBank/DDBJ whole genome shotgun (WGS) entry which is preliminary data.</text>
</comment>
<dbReference type="EMBL" id="CAMKVN010003480">
    <property type="protein sequence ID" value="CAI2184838.1"/>
    <property type="molecule type" value="Genomic_DNA"/>
</dbReference>
<dbReference type="Pfam" id="PF09903">
    <property type="entry name" value="DUF2130"/>
    <property type="match status" value="1"/>
</dbReference>
<name>A0A9W4SY34_9GLOM</name>
<proteinExistence type="predicted"/>